<organism evidence="1">
    <name type="scientific">marine sediment metagenome</name>
    <dbReference type="NCBI Taxonomy" id="412755"/>
    <lineage>
        <taxon>unclassified sequences</taxon>
        <taxon>metagenomes</taxon>
        <taxon>ecological metagenomes</taxon>
    </lineage>
</organism>
<evidence type="ECO:0000313" key="1">
    <source>
        <dbReference type="EMBL" id="GAG63743.1"/>
    </source>
</evidence>
<accession>X0ZTH1</accession>
<comment type="caution">
    <text evidence="1">The sequence shown here is derived from an EMBL/GenBank/DDBJ whole genome shotgun (WGS) entry which is preliminary data.</text>
</comment>
<name>X0ZTH1_9ZZZZ</name>
<dbReference type="EMBL" id="BART01002546">
    <property type="protein sequence ID" value="GAG63743.1"/>
    <property type="molecule type" value="Genomic_DNA"/>
</dbReference>
<reference evidence="1" key="1">
    <citation type="journal article" date="2014" name="Front. Microbiol.">
        <title>High frequency of phylogenetically diverse reductive dehalogenase-homologous genes in deep subseafloor sedimentary metagenomes.</title>
        <authorList>
            <person name="Kawai M."/>
            <person name="Futagami T."/>
            <person name="Toyoda A."/>
            <person name="Takaki Y."/>
            <person name="Nishi S."/>
            <person name="Hori S."/>
            <person name="Arai W."/>
            <person name="Tsubouchi T."/>
            <person name="Morono Y."/>
            <person name="Uchiyama I."/>
            <person name="Ito T."/>
            <person name="Fujiyama A."/>
            <person name="Inagaki F."/>
            <person name="Takami H."/>
        </authorList>
    </citation>
    <scope>NUCLEOTIDE SEQUENCE</scope>
    <source>
        <strain evidence="1">Expedition CK06-06</strain>
    </source>
</reference>
<proteinExistence type="predicted"/>
<dbReference type="AlphaFoldDB" id="X0ZTH1"/>
<gene>
    <name evidence="1" type="ORF">S01H4_07687</name>
</gene>
<protein>
    <submittedName>
        <fullName evidence="1">Uncharacterized protein</fullName>
    </submittedName>
</protein>
<sequence length="260" mass="30222">MITKKKFQGLGVTTKIAVGGLITITKMPQFKDVLRLDSEVRGSQIKIQVVAQNAGAVPYSIIPAYINFGDKREFEVDDNCPCPPQHEETAIIFSMIFRNLWKKRDKNVVLLDNEVLVFFYKYMKSKCKRMKDDTLYFEKGKNNKGYELYGVSKDYYNAIVKLYGYIKEKSINNLLKVYKNWRIILWKIPTTHNGVQSMKLALEKGFKVLGYDIGFNNINWTLFDSIILAYYPLGHHNLLDVNCLDSIKPLYNRIKEQFKS</sequence>